<keyword evidence="1" id="KW-0472">Membrane</keyword>
<evidence type="ECO:0000313" key="3">
    <source>
        <dbReference type="Proteomes" id="UP001142325"/>
    </source>
</evidence>
<feature type="transmembrane region" description="Helical" evidence="1">
    <location>
        <begin position="12"/>
        <end position="33"/>
    </location>
</feature>
<comment type="caution">
    <text evidence="2">The sequence shown here is derived from an EMBL/GenBank/DDBJ whole genome shotgun (WGS) entry which is preliminary data.</text>
</comment>
<evidence type="ECO:0000313" key="2">
    <source>
        <dbReference type="EMBL" id="GLK00583.1"/>
    </source>
</evidence>
<name>A0A9W6HPR4_9MICO</name>
<proteinExistence type="predicted"/>
<dbReference type="Proteomes" id="UP001142325">
    <property type="component" value="Unassembled WGS sequence"/>
</dbReference>
<dbReference type="InterPro" id="IPR043857">
    <property type="entry name" value="DUF5819"/>
</dbReference>
<accession>A0A9W6HPR4</accession>
<protein>
    <submittedName>
        <fullName evidence="2">Uncharacterized protein</fullName>
    </submittedName>
</protein>
<keyword evidence="1" id="KW-0812">Transmembrane</keyword>
<gene>
    <name evidence="2" type="ORF">GCM10017596_02980</name>
</gene>
<dbReference type="RefSeq" id="WP_204938294.1">
    <property type="nucleotide sequence ID" value="NZ_BAAAUM010000001.1"/>
</dbReference>
<reference evidence="2" key="1">
    <citation type="journal article" date="2014" name="Int. J. Syst. Evol. Microbiol.">
        <title>Complete genome sequence of Corynebacterium casei LMG S-19264T (=DSM 44701T), isolated from a smear-ripened cheese.</title>
        <authorList>
            <consortium name="US DOE Joint Genome Institute (JGI-PGF)"/>
            <person name="Walter F."/>
            <person name="Albersmeier A."/>
            <person name="Kalinowski J."/>
            <person name="Ruckert C."/>
        </authorList>
    </citation>
    <scope>NUCLEOTIDE SEQUENCE</scope>
    <source>
        <strain evidence="2">VKM Ac-1958</strain>
    </source>
</reference>
<dbReference type="AlphaFoldDB" id="A0A9W6HPR4"/>
<sequence length="257" mass="28331">MPSTTTRRTVPALIVTVLVLALAAVHMFFTAVVNVPDSAVKYGSLPGAAADAYTRPLFVQNYRIFAPNPASEDRELWFRAITRDASGETMSPWVNATAVELAEPYRRVLRKQSTIIGAERFMAAHRALTPEQQEVAARDFRGDGTGGRGEFAQALSEGGQNISEYMTSGDYILAYATQAAEALWGENADVVAVQTRVVYDPVVRWNDRMVEGAERPASSYTNTGWREPIVFPGQNSEQFARAFRAWYASAPEEATLR</sequence>
<evidence type="ECO:0000256" key="1">
    <source>
        <dbReference type="SAM" id="Phobius"/>
    </source>
</evidence>
<reference evidence="2" key="2">
    <citation type="submission" date="2023-01" db="EMBL/GenBank/DDBJ databases">
        <authorList>
            <person name="Sun Q."/>
            <person name="Evtushenko L."/>
        </authorList>
    </citation>
    <scope>NUCLEOTIDE SEQUENCE</scope>
    <source>
        <strain evidence="2">VKM Ac-1958</strain>
    </source>
</reference>
<keyword evidence="3" id="KW-1185">Reference proteome</keyword>
<dbReference type="Pfam" id="PF19136">
    <property type="entry name" value="DUF5819"/>
    <property type="match status" value="1"/>
</dbReference>
<organism evidence="2 3">
    <name type="scientific">Microbacterium keratanolyticum</name>
    <dbReference type="NCBI Taxonomy" id="67574"/>
    <lineage>
        <taxon>Bacteria</taxon>
        <taxon>Bacillati</taxon>
        <taxon>Actinomycetota</taxon>
        <taxon>Actinomycetes</taxon>
        <taxon>Micrococcales</taxon>
        <taxon>Microbacteriaceae</taxon>
        <taxon>Microbacterium</taxon>
    </lineage>
</organism>
<keyword evidence="1" id="KW-1133">Transmembrane helix</keyword>
<dbReference type="EMBL" id="BSET01000001">
    <property type="protein sequence ID" value="GLK00583.1"/>
    <property type="molecule type" value="Genomic_DNA"/>
</dbReference>